<evidence type="ECO:0000256" key="5">
    <source>
        <dbReference type="ARBA" id="ARBA00022617"/>
    </source>
</evidence>
<dbReference type="SUPFAM" id="SSF51395">
    <property type="entry name" value="FMN-linked oxidoreductases"/>
    <property type="match status" value="1"/>
</dbReference>
<keyword evidence="6" id="KW-0285">Flavoprotein</keyword>
<dbReference type="PANTHER" id="PTHR10578:SF104">
    <property type="entry name" value="CYTOCHROME B2, MITOCHONDRIAL-RELATED"/>
    <property type="match status" value="1"/>
</dbReference>
<name>A0A6A6GZL6_VIRVR</name>
<evidence type="ECO:0000256" key="6">
    <source>
        <dbReference type="ARBA" id="ARBA00022630"/>
    </source>
</evidence>
<evidence type="ECO:0000313" key="21">
    <source>
        <dbReference type="Proteomes" id="UP000800092"/>
    </source>
</evidence>
<dbReference type="Gene3D" id="3.20.20.70">
    <property type="entry name" value="Aldolase class I"/>
    <property type="match status" value="1"/>
</dbReference>
<evidence type="ECO:0000256" key="13">
    <source>
        <dbReference type="ARBA" id="ARBA00061137"/>
    </source>
</evidence>
<dbReference type="Gene3D" id="3.10.120.10">
    <property type="entry name" value="Cytochrome b5-like heme/steroid binding domain"/>
    <property type="match status" value="1"/>
</dbReference>
<evidence type="ECO:0000256" key="10">
    <source>
        <dbReference type="ARBA" id="ARBA00023004"/>
    </source>
</evidence>
<feature type="region of interest" description="Disordered" evidence="17">
    <location>
        <begin position="78"/>
        <end position="105"/>
    </location>
</feature>
<evidence type="ECO:0000256" key="4">
    <source>
        <dbReference type="ARBA" id="ARBA00011881"/>
    </source>
</evidence>
<evidence type="ECO:0000259" key="18">
    <source>
        <dbReference type="PROSITE" id="PS50255"/>
    </source>
</evidence>
<dbReference type="OrthoDB" id="1925334at2759"/>
<evidence type="ECO:0000256" key="2">
    <source>
        <dbReference type="ARBA" id="ARBA00001970"/>
    </source>
</evidence>
<dbReference type="AlphaFoldDB" id="A0A6A6GZL6"/>
<comment type="subcellular location">
    <subcellularLocation>
        <location evidence="3">Mitochondrion intermembrane space</location>
    </subcellularLocation>
</comment>
<dbReference type="InterPro" id="IPR037458">
    <property type="entry name" value="L-MDH/L-LDH_FMN-bd"/>
</dbReference>
<comment type="similarity">
    <text evidence="13">In the C-terminal section; belongs to the FMN-dependent alpha-hydroxy acid dehydrogenase family.</text>
</comment>
<feature type="domain" description="Cytochrome b5 heme-binding" evidence="18">
    <location>
        <begin position="5"/>
        <end position="82"/>
    </location>
</feature>
<dbReference type="SMART" id="SM01117">
    <property type="entry name" value="Cyt-b5"/>
    <property type="match status" value="1"/>
</dbReference>
<dbReference type="GO" id="GO:0004460">
    <property type="term" value="F:L-lactate dehydrogenase (cytochrome) activity"/>
    <property type="evidence" value="ECO:0007669"/>
    <property type="project" value="UniProtKB-EC"/>
</dbReference>
<comment type="catalytic activity">
    <reaction evidence="12">
        <text>(S)-lactate + 2 Fe(III)-[cytochrome c] = 2 Fe(II)-[cytochrome c] + pyruvate + 2 H(+)</text>
        <dbReference type="Rhea" id="RHEA:19909"/>
        <dbReference type="Rhea" id="RHEA-COMP:10350"/>
        <dbReference type="Rhea" id="RHEA-COMP:14399"/>
        <dbReference type="ChEBI" id="CHEBI:15361"/>
        <dbReference type="ChEBI" id="CHEBI:15378"/>
        <dbReference type="ChEBI" id="CHEBI:16651"/>
        <dbReference type="ChEBI" id="CHEBI:29033"/>
        <dbReference type="ChEBI" id="CHEBI:29034"/>
        <dbReference type="EC" id="1.1.2.3"/>
    </reaction>
    <physiologicalReaction direction="left-to-right" evidence="12">
        <dbReference type="Rhea" id="RHEA:19910"/>
    </physiologicalReaction>
</comment>
<keyword evidence="5" id="KW-0349">Heme</keyword>
<evidence type="ECO:0000256" key="11">
    <source>
        <dbReference type="ARBA" id="ARBA00023128"/>
    </source>
</evidence>
<dbReference type="FunFam" id="3.20.20.70:FF:000062">
    <property type="entry name" value="Cytochrome b2, mitochondrial, putative"/>
    <property type="match status" value="1"/>
</dbReference>
<dbReference type="SUPFAM" id="SSF55856">
    <property type="entry name" value="Cytochrome b5-like heme/steroid binding domain"/>
    <property type="match status" value="1"/>
</dbReference>
<proteinExistence type="inferred from homology"/>
<dbReference type="Proteomes" id="UP000800092">
    <property type="component" value="Unassembled WGS sequence"/>
</dbReference>
<organism evidence="20 21">
    <name type="scientific">Viridothelium virens</name>
    <name type="common">Speckled blister lichen</name>
    <name type="synonym">Trypethelium virens</name>
    <dbReference type="NCBI Taxonomy" id="1048519"/>
    <lineage>
        <taxon>Eukaryota</taxon>
        <taxon>Fungi</taxon>
        <taxon>Dikarya</taxon>
        <taxon>Ascomycota</taxon>
        <taxon>Pezizomycotina</taxon>
        <taxon>Dothideomycetes</taxon>
        <taxon>Dothideomycetes incertae sedis</taxon>
        <taxon>Trypetheliales</taxon>
        <taxon>Trypetheliaceae</taxon>
        <taxon>Viridothelium</taxon>
    </lineage>
</organism>
<dbReference type="EMBL" id="ML991829">
    <property type="protein sequence ID" value="KAF2231266.1"/>
    <property type="molecule type" value="Genomic_DNA"/>
</dbReference>
<keyword evidence="7" id="KW-0288">FMN</keyword>
<evidence type="ECO:0000256" key="14">
    <source>
        <dbReference type="ARBA" id="ARBA00061589"/>
    </source>
</evidence>
<keyword evidence="8" id="KW-0479">Metal-binding</keyword>
<protein>
    <recommendedName>
        <fullName evidence="16">L-lactate dehydrogenase (cytochrome)</fullName>
        <ecNumber evidence="15">1.1.2.3</ecNumber>
    </recommendedName>
</protein>
<comment type="cofactor">
    <cofactor evidence="1">
        <name>FMN</name>
        <dbReference type="ChEBI" id="CHEBI:58210"/>
    </cofactor>
</comment>
<dbReference type="PROSITE" id="PS50255">
    <property type="entry name" value="CYTOCHROME_B5_2"/>
    <property type="match status" value="1"/>
</dbReference>
<dbReference type="InterPro" id="IPR013785">
    <property type="entry name" value="Aldolase_TIM"/>
</dbReference>
<dbReference type="InterPro" id="IPR000262">
    <property type="entry name" value="FMN-dep_DH"/>
</dbReference>
<comment type="subunit">
    <text evidence="4">Homotetramer.</text>
</comment>
<evidence type="ECO:0000256" key="17">
    <source>
        <dbReference type="SAM" id="MobiDB-lite"/>
    </source>
</evidence>
<dbReference type="InterPro" id="IPR001199">
    <property type="entry name" value="Cyt_B5-like_heme/steroid-bd"/>
</dbReference>
<keyword evidence="10" id="KW-0408">Iron</keyword>
<evidence type="ECO:0000256" key="16">
    <source>
        <dbReference type="ARBA" id="ARBA00068515"/>
    </source>
</evidence>
<evidence type="ECO:0000256" key="15">
    <source>
        <dbReference type="ARBA" id="ARBA00066458"/>
    </source>
</evidence>
<dbReference type="Pfam" id="PF00173">
    <property type="entry name" value="Cyt-b5"/>
    <property type="match status" value="1"/>
</dbReference>
<evidence type="ECO:0000259" key="19">
    <source>
        <dbReference type="PROSITE" id="PS51349"/>
    </source>
</evidence>
<keyword evidence="21" id="KW-1185">Reference proteome</keyword>
<dbReference type="InterPro" id="IPR037396">
    <property type="entry name" value="FMN_HAD"/>
</dbReference>
<evidence type="ECO:0000256" key="12">
    <source>
        <dbReference type="ARBA" id="ARBA00052399"/>
    </source>
</evidence>
<dbReference type="GO" id="GO:0005758">
    <property type="term" value="C:mitochondrial intermembrane space"/>
    <property type="evidence" value="ECO:0007669"/>
    <property type="project" value="UniProtKB-SubCell"/>
</dbReference>
<dbReference type="PROSITE" id="PS51349">
    <property type="entry name" value="FMN_HYDROXY_ACID_DH_2"/>
    <property type="match status" value="1"/>
</dbReference>
<evidence type="ECO:0000256" key="1">
    <source>
        <dbReference type="ARBA" id="ARBA00001917"/>
    </source>
</evidence>
<keyword evidence="9" id="KW-0560">Oxidoreductase</keyword>
<dbReference type="EC" id="1.1.2.3" evidence="15"/>
<dbReference type="CDD" id="cd02922">
    <property type="entry name" value="FCB2_FMN"/>
    <property type="match status" value="1"/>
</dbReference>
<sequence length="497" mass="54254">MTNEEPLVLAAEVQKHANREDCWIVVEGKVWDLTDFAPEHPGGLESITEHAGHDATEVYNAFHAPSLLPTTLGPSKLIGKLDPSTPLPTYQKPPPTSTPQLGTQPVEKPPLDTILSTHDFEDVASRTLTPKTWAFYSSAATDCHTRSLNNSLFHRLLFRPRLLRNVQRVSTHTTILGHHVSLPFFVSPAAMARMAHPEGEKALARGCASRGVMQCVSTNASFPIGEIVGAVAEEGEGEGRRPPLFFQLYVNRERAKSEALLREVEALGVKAVVLTVDAPVAGKREADERVKAEGGLRAPMSGGEAGNDKKGGGMGRIMGSFVDPTVRWEDIEWIRRCMKLPLVLKGIQCAADAKMAMEMGVDGIMLSNHGGRSLDTSPPAILVLLELHKCCPEIFDKMEIYVDGGIRRGTDILKAICLGATAVGLGRPFLYSLAYGQEGVEHLIEILKDEVKTSMRMIGLTTLDQAHPGYVNTLDVDYLVPGTETHPYARRRPKARL</sequence>
<gene>
    <name evidence="20" type="ORF">EV356DRAFT_452428</name>
</gene>
<keyword evidence="11" id="KW-0496">Mitochondrion</keyword>
<evidence type="ECO:0000313" key="20">
    <source>
        <dbReference type="EMBL" id="KAF2231266.1"/>
    </source>
</evidence>
<feature type="domain" description="FMN hydroxy acid dehydrogenase" evidence="19">
    <location>
        <begin position="109"/>
        <end position="476"/>
    </location>
</feature>
<evidence type="ECO:0000256" key="9">
    <source>
        <dbReference type="ARBA" id="ARBA00023002"/>
    </source>
</evidence>
<comment type="similarity">
    <text evidence="14">In the N-terminal section; belongs to the cytochrome b5 family.</text>
</comment>
<dbReference type="Pfam" id="PF01070">
    <property type="entry name" value="FMN_dh"/>
    <property type="match status" value="1"/>
</dbReference>
<dbReference type="InterPro" id="IPR036400">
    <property type="entry name" value="Cyt_B5-like_heme/steroid_sf"/>
</dbReference>
<accession>A0A6A6GZL6</accession>
<dbReference type="PANTHER" id="PTHR10578">
    <property type="entry name" value="S -2-HYDROXY-ACID OXIDASE-RELATED"/>
    <property type="match status" value="1"/>
</dbReference>
<evidence type="ECO:0000256" key="3">
    <source>
        <dbReference type="ARBA" id="ARBA00004569"/>
    </source>
</evidence>
<comment type="cofactor">
    <cofactor evidence="2">
        <name>heme b</name>
        <dbReference type="ChEBI" id="CHEBI:60344"/>
    </cofactor>
</comment>
<evidence type="ECO:0000256" key="7">
    <source>
        <dbReference type="ARBA" id="ARBA00022643"/>
    </source>
</evidence>
<evidence type="ECO:0000256" key="8">
    <source>
        <dbReference type="ARBA" id="ARBA00022723"/>
    </source>
</evidence>
<dbReference type="GO" id="GO:0046872">
    <property type="term" value="F:metal ion binding"/>
    <property type="evidence" value="ECO:0007669"/>
    <property type="project" value="UniProtKB-KW"/>
</dbReference>
<reference evidence="20" key="1">
    <citation type="journal article" date="2020" name="Stud. Mycol.">
        <title>101 Dothideomycetes genomes: a test case for predicting lifestyles and emergence of pathogens.</title>
        <authorList>
            <person name="Haridas S."/>
            <person name="Albert R."/>
            <person name="Binder M."/>
            <person name="Bloem J."/>
            <person name="Labutti K."/>
            <person name="Salamov A."/>
            <person name="Andreopoulos B."/>
            <person name="Baker S."/>
            <person name="Barry K."/>
            <person name="Bills G."/>
            <person name="Bluhm B."/>
            <person name="Cannon C."/>
            <person name="Castanera R."/>
            <person name="Culley D."/>
            <person name="Daum C."/>
            <person name="Ezra D."/>
            <person name="Gonzalez J."/>
            <person name="Henrissat B."/>
            <person name="Kuo A."/>
            <person name="Liang C."/>
            <person name="Lipzen A."/>
            <person name="Lutzoni F."/>
            <person name="Magnuson J."/>
            <person name="Mondo S."/>
            <person name="Nolan M."/>
            <person name="Ohm R."/>
            <person name="Pangilinan J."/>
            <person name="Park H.-J."/>
            <person name="Ramirez L."/>
            <person name="Alfaro M."/>
            <person name="Sun H."/>
            <person name="Tritt A."/>
            <person name="Yoshinaga Y."/>
            <person name="Zwiers L.-H."/>
            <person name="Turgeon B."/>
            <person name="Goodwin S."/>
            <person name="Spatafora J."/>
            <person name="Crous P."/>
            <person name="Grigoriev I."/>
        </authorList>
    </citation>
    <scope>NUCLEOTIDE SEQUENCE</scope>
    <source>
        <strain evidence="20">Tuck. ex Michener</strain>
    </source>
</reference>